<feature type="compositionally biased region" description="Polar residues" evidence="1">
    <location>
        <begin position="505"/>
        <end position="514"/>
    </location>
</feature>
<feature type="transmembrane region" description="Helical" evidence="2">
    <location>
        <begin position="230"/>
        <end position="250"/>
    </location>
</feature>
<feature type="transmembrane region" description="Helical" evidence="2">
    <location>
        <begin position="338"/>
        <end position="362"/>
    </location>
</feature>
<name>A0A8K0WJ89_9HYPO</name>
<sequence length="524" mass="59158">MAPPPIVRKRYPRACDNRYPLSHPEVQRDRVQFFKAASLNLLIIVFLFFSLFCYLFGALYQQPTRTDRATIVWVDYDGGIIGQSVRNAYGKLRSSSFPTLYESSPAEFPTESHLWEAVCHVRYWAALFITPGASERLGLAVTGTNADQYDASDALAFIWNEARYPTNMDSLVAQNLRTLAEAARSAYVAINGTSVLPSIPSDNAAAISAFANPWQLRSINIKETTQGTRIVYNTIVIVLVLIQDFFYLGVLNALYAKFKVYSRIPPTHIAVVRYVISVVFTLIGSLLLTTAIWAFRVSWDLSRVQYVLTWLTVWLFSHGNFLTLDVFTIWIPPQFVPLALVTWIVCNVTSVIIPFTLASGFYRWSYAMPSHQVYETLTDVWSNGCNPHLYYSLPILFFYEINGIVWTTIGVYRRCHYAVMADDAAKESMRIRVEAALKLEHDHDEQRRQEAGDSTKEKPDSSSRDGMASAGDGNEAQSLAQVDQARTQAQAALEELDHQIKRLNSEAQRFNTGPSFRLVGDDES</sequence>
<organism evidence="4 5">
    <name type="scientific">Stachybotrys elegans</name>
    <dbReference type="NCBI Taxonomy" id="80388"/>
    <lineage>
        <taxon>Eukaryota</taxon>
        <taxon>Fungi</taxon>
        <taxon>Dikarya</taxon>
        <taxon>Ascomycota</taxon>
        <taxon>Pezizomycotina</taxon>
        <taxon>Sordariomycetes</taxon>
        <taxon>Hypocreomycetidae</taxon>
        <taxon>Hypocreales</taxon>
        <taxon>Stachybotryaceae</taxon>
        <taxon>Stachybotrys</taxon>
    </lineage>
</organism>
<keyword evidence="2" id="KW-0472">Membrane</keyword>
<feature type="transmembrane region" description="Helical" evidence="2">
    <location>
        <begin position="271"/>
        <end position="295"/>
    </location>
</feature>
<dbReference type="GO" id="GO:0016020">
    <property type="term" value="C:membrane"/>
    <property type="evidence" value="ECO:0007669"/>
    <property type="project" value="TreeGrafter"/>
</dbReference>
<evidence type="ECO:0000256" key="2">
    <source>
        <dbReference type="SAM" id="Phobius"/>
    </source>
</evidence>
<comment type="caution">
    <text evidence="4">The sequence shown here is derived from an EMBL/GenBank/DDBJ whole genome shotgun (WGS) entry which is preliminary data.</text>
</comment>
<evidence type="ECO:0000259" key="3">
    <source>
        <dbReference type="Pfam" id="PF12051"/>
    </source>
</evidence>
<keyword evidence="5" id="KW-1185">Reference proteome</keyword>
<dbReference type="Proteomes" id="UP000813444">
    <property type="component" value="Unassembled WGS sequence"/>
</dbReference>
<feature type="domain" description="DUF3533" evidence="3">
    <location>
        <begin position="40"/>
        <end position="401"/>
    </location>
</feature>
<feature type="compositionally biased region" description="Basic and acidic residues" evidence="1">
    <location>
        <begin position="440"/>
        <end position="463"/>
    </location>
</feature>
<gene>
    <name evidence="4" type="ORF">B0I35DRAFT_445988</name>
</gene>
<evidence type="ECO:0000313" key="5">
    <source>
        <dbReference type="Proteomes" id="UP000813444"/>
    </source>
</evidence>
<evidence type="ECO:0000256" key="1">
    <source>
        <dbReference type="SAM" id="MobiDB-lite"/>
    </source>
</evidence>
<dbReference type="PANTHER" id="PTHR34814">
    <property type="entry name" value="NITROSOGUANIDINE RESISTANCE PROTEIN SNG1"/>
    <property type="match status" value="1"/>
</dbReference>
<keyword evidence="2" id="KW-0812">Transmembrane</keyword>
<feature type="region of interest" description="Disordered" evidence="1">
    <location>
        <begin position="440"/>
        <end position="524"/>
    </location>
</feature>
<proteinExistence type="predicted"/>
<feature type="compositionally biased region" description="Basic and acidic residues" evidence="1">
    <location>
        <begin position="495"/>
        <end position="504"/>
    </location>
</feature>
<feature type="transmembrane region" description="Helical" evidence="2">
    <location>
        <begin position="37"/>
        <end position="60"/>
    </location>
</feature>
<reference evidence="4" key="1">
    <citation type="journal article" date="2021" name="Nat. Commun.">
        <title>Genetic determinants of endophytism in the Arabidopsis root mycobiome.</title>
        <authorList>
            <person name="Mesny F."/>
            <person name="Miyauchi S."/>
            <person name="Thiergart T."/>
            <person name="Pickel B."/>
            <person name="Atanasova L."/>
            <person name="Karlsson M."/>
            <person name="Huettel B."/>
            <person name="Barry K.W."/>
            <person name="Haridas S."/>
            <person name="Chen C."/>
            <person name="Bauer D."/>
            <person name="Andreopoulos W."/>
            <person name="Pangilinan J."/>
            <person name="LaButti K."/>
            <person name="Riley R."/>
            <person name="Lipzen A."/>
            <person name="Clum A."/>
            <person name="Drula E."/>
            <person name="Henrissat B."/>
            <person name="Kohler A."/>
            <person name="Grigoriev I.V."/>
            <person name="Martin F.M."/>
            <person name="Hacquard S."/>
        </authorList>
    </citation>
    <scope>NUCLEOTIDE SEQUENCE</scope>
    <source>
        <strain evidence="4">MPI-CAGE-CH-0235</strain>
    </source>
</reference>
<keyword evidence="2" id="KW-1133">Transmembrane helix</keyword>
<dbReference type="OrthoDB" id="2140105at2759"/>
<feature type="transmembrane region" description="Helical" evidence="2">
    <location>
        <begin position="389"/>
        <end position="412"/>
    </location>
</feature>
<dbReference type="PANTHER" id="PTHR34814:SF2">
    <property type="entry name" value="DUF3533 DOMAIN-CONTAINING PROTEIN"/>
    <property type="match status" value="1"/>
</dbReference>
<feature type="transmembrane region" description="Helical" evidence="2">
    <location>
        <begin position="307"/>
        <end position="331"/>
    </location>
</feature>
<dbReference type="InterPro" id="IPR053001">
    <property type="entry name" value="MNNG_permease-like"/>
</dbReference>
<protein>
    <recommendedName>
        <fullName evidence="3">DUF3533 domain-containing protein</fullName>
    </recommendedName>
</protein>
<dbReference type="EMBL" id="JAGPNK010000027">
    <property type="protein sequence ID" value="KAH7303965.1"/>
    <property type="molecule type" value="Genomic_DNA"/>
</dbReference>
<evidence type="ECO:0000313" key="4">
    <source>
        <dbReference type="EMBL" id="KAH7303965.1"/>
    </source>
</evidence>
<feature type="compositionally biased region" description="Polar residues" evidence="1">
    <location>
        <begin position="475"/>
        <end position="490"/>
    </location>
</feature>
<dbReference type="AlphaFoldDB" id="A0A8K0WJ89"/>
<accession>A0A8K0WJ89</accession>
<dbReference type="Pfam" id="PF12051">
    <property type="entry name" value="DUF3533"/>
    <property type="match status" value="1"/>
</dbReference>
<dbReference type="InterPro" id="IPR022703">
    <property type="entry name" value="DUF3533"/>
</dbReference>